<accession>A0A1I5B2H4</accession>
<dbReference type="GO" id="GO:0003700">
    <property type="term" value="F:DNA-binding transcription factor activity"/>
    <property type="evidence" value="ECO:0007669"/>
    <property type="project" value="InterPro"/>
</dbReference>
<dbReference type="AlphaFoldDB" id="A0A1I5B2H4"/>
<dbReference type="PANTHER" id="PTHR30204:SF15">
    <property type="entry name" value="BLL5018 PROTEIN"/>
    <property type="match status" value="1"/>
</dbReference>
<feature type="region of interest" description="Disordered" evidence="2">
    <location>
        <begin position="93"/>
        <end position="174"/>
    </location>
</feature>
<dbReference type="PROSITE" id="PS50937">
    <property type="entry name" value="HTH_MERR_2"/>
    <property type="match status" value="1"/>
</dbReference>
<dbReference type="STRING" id="655353.SAMN04488056_101694"/>
<evidence type="ECO:0000256" key="2">
    <source>
        <dbReference type="SAM" id="MobiDB-lite"/>
    </source>
</evidence>
<evidence type="ECO:0000313" key="5">
    <source>
        <dbReference type="Proteomes" id="UP000199236"/>
    </source>
</evidence>
<feature type="compositionally biased region" description="Polar residues" evidence="2">
    <location>
        <begin position="115"/>
        <end position="126"/>
    </location>
</feature>
<evidence type="ECO:0000259" key="3">
    <source>
        <dbReference type="PROSITE" id="PS50937"/>
    </source>
</evidence>
<dbReference type="GO" id="GO:0003677">
    <property type="term" value="F:DNA binding"/>
    <property type="evidence" value="ECO:0007669"/>
    <property type="project" value="UniProtKB-KW"/>
</dbReference>
<reference evidence="4 5" key="1">
    <citation type="submission" date="2016-10" db="EMBL/GenBank/DDBJ databases">
        <authorList>
            <person name="de Groot N.N."/>
        </authorList>
    </citation>
    <scope>NUCLEOTIDE SEQUENCE [LARGE SCALE GENOMIC DNA]</scope>
    <source>
        <strain evidence="4 5">CGMCC 1.9157</strain>
    </source>
</reference>
<evidence type="ECO:0000256" key="1">
    <source>
        <dbReference type="ARBA" id="ARBA00023125"/>
    </source>
</evidence>
<feature type="compositionally biased region" description="Polar residues" evidence="2">
    <location>
        <begin position="214"/>
        <end position="224"/>
    </location>
</feature>
<protein>
    <submittedName>
        <fullName evidence="4">DNA-binding transcriptional regulator, MerR family</fullName>
    </submittedName>
</protein>
<name>A0A1I5B2H4_9HYPH</name>
<dbReference type="Gene3D" id="1.10.1660.10">
    <property type="match status" value="1"/>
</dbReference>
<dbReference type="InterPro" id="IPR000551">
    <property type="entry name" value="MerR-type_HTH_dom"/>
</dbReference>
<feature type="compositionally biased region" description="Low complexity" evidence="2">
    <location>
        <begin position="93"/>
        <end position="107"/>
    </location>
</feature>
<dbReference type="Pfam" id="PF13411">
    <property type="entry name" value="MerR_1"/>
    <property type="match status" value="1"/>
</dbReference>
<dbReference type="InterPro" id="IPR009061">
    <property type="entry name" value="DNA-bd_dom_put_sf"/>
</dbReference>
<sequence>MRKSADAFRTISEVAQDLDLPQHVLRFWETRFSQIKPMKRGGGRRYYRPDDIDLLRGIRHLLYDEGYTIKGVQKILKEQGVRHVIDTVDAAAEEAQTSQATTEQQAANPAETGSPEPTAQPQNRVPTQAPQQAPQQVLKPDVYPAQDMYQPPHPATQVPLQNQPPAASSKPQPIAHPIDHAQAMQPQQSAQAIDRATAGGYQATPEALARNNLGDVNSDVTGSEHTAAGPRVAAPHPSQMPQAAKMVPRSERGVTPDPAPAPGAAAYSNPAPQGAQGRQGQGRVAPHSMPSSAPRQTSAHGQDIPHMQPVAAPEDRTVGRQPVAPAMAPGVNAQEDNQPLPPDLRSGDPQFLQGGRSASLSVEEARLRALQEEQKSGFFSRFMGGRSEASDQELAAMTQQSLSRDEIRRLQSTLFELLECKRILDQALSD</sequence>
<feature type="compositionally biased region" description="Low complexity" evidence="2">
    <location>
        <begin position="262"/>
        <end position="283"/>
    </location>
</feature>
<feature type="domain" description="HTH merR-type" evidence="3">
    <location>
        <begin position="10"/>
        <end position="78"/>
    </location>
</feature>
<dbReference type="PANTHER" id="PTHR30204">
    <property type="entry name" value="REDOX-CYCLING DRUG-SENSING TRANSCRIPTIONAL ACTIVATOR SOXR"/>
    <property type="match status" value="1"/>
</dbReference>
<organism evidence="4 5">
    <name type="scientific">Cohaesibacter marisflavi</name>
    <dbReference type="NCBI Taxonomy" id="655353"/>
    <lineage>
        <taxon>Bacteria</taxon>
        <taxon>Pseudomonadati</taxon>
        <taxon>Pseudomonadota</taxon>
        <taxon>Alphaproteobacteria</taxon>
        <taxon>Hyphomicrobiales</taxon>
        <taxon>Cohaesibacteraceae</taxon>
    </lineage>
</organism>
<dbReference type="SUPFAM" id="SSF46955">
    <property type="entry name" value="Putative DNA-binding domain"/>
    <property type="match status" value="1"/>
</dbReference>
<dbReference type="CDD" id="cd04765">
    <property type="entry name" value="HTH_MlrA-like_sg2"/>
    <property type="match status" value="1"/>
</dbReference>
<proteinExistence type="predicted"/>
<feature type="region of interest" description="Disordered" evidence="2">
    <location>
        <begin position="213"/>
        <end position="307"/>
    </location>
</feature>
<feature type="compositionally biased region" description="Polar residues" evidence="2">
    <location>
        <begin position="289"/>
        <end position="300"/>
    </location>
</feature>
<keyword evidence="1 4" id="KW-0238">DNA-binding</keyword>
<dbReference type="EMBL" id="FOVR01000001">
    <property type="protein sequence ID" value="SFN68897.1"/>
    <property type="molecule type" value="Genomic_DNA"/>
</dbReference>
<feature type="region of interest" description="Disordered" evidence="2">
    <location>
        <begin position="327"/>
        <end position="358"/>
    </location>
</feature>
<dbReference type="InterPro" id="IPR047057">
    <property type="entry name" value="MerR_fam"/>
</dbReference>
<evidence type="ECO:0000313" key="4">
    <source>
        <dbReference type="EMBL" id="SFN68897.1"/>
    </source>
</evidence>
<feature type="compositionally biased region" description="Polar residues" evidence="2">
    <location>
        <begin position="158"/>
        <end position="171"/>
    </location>
</feature>
<gene>
    <name evidence="4" type="ORF">SAMN04488056_101694</name>
</gene>
<dbReference type="SMART" id="SM00422">
    <property type="entry name" value="HTH_MERR"/>
    <property type="match status" value="1"/>
</dbReference>
<keyword evidence="5" id="KW-1185">Reference proteome</keyword>
<dbReference type="Proteomes" id="UP000199236">
    <property type="component" value="Unassembled WGS sequence"/>
</dbReference>